<name>D5WL81_PARAM</name>
<dbReference type="RefSeq" id="WP_013093765.1">
    <property type="nucleotide sequence ID" value="NC_014119.1"/>
</dbReference>
<reference evidence="1 2" key="2">
    <citation type="journal article" date="2012" name="J. Bacteriol.">
        <title>Genome Sequences of Burkholderia sp. Strains CCGE1002 and H160, Isolated from Legume Nodules in Mexico and Brazil.</title>
        <authorList>
            <person name="Ormeno-Orrillo E."/>
            <person name="Rogel M.A."/>
            <person name="Chueire L.M."/>
            <person name="Tiedje J.M."/>
            <person name="Martinez-Romero E."/>
            <person name="Hungria M."/>
        </authorList>
    </citation>
    <scope>NUCLEOTIDE SEQUENCE [LARGE SCALE GENOMIC DNA]</scope>
    <source>
        <strain evidence="1 2">CCGE1002</strain>
    </source>
</reference>
<evidence type="ECO:0000313" key="1">
    <source>
        <dbReference type="EMBL" id="ADG19977.1"/>
    </source>
</evidence>
<proteinExistence type="predicted"/>
<protein>
    <submittedName>
        <fullName evidence="1">Uncharacterized protein</fullName>
    </submittedName>
</protein>
<accession>D5WL81</accession>
<gene>
    <name evidence="1" type="ordered locus">BC1002_6111</name>
</gene>
<dbReference type="Proteomes" id="UP000002190">
    <property type="component" value="Chromosome 3"/>
</dbReference>
<dbReference type="KEGG" id="bge:BC1002_6111"/>
<dbReference type="EMBL" id="CP002015">
    <property type="protein sequence ID" value="ADG19977.1"/>
    <property type="molecule type" value="Genomic_DNA"/>
</dbReference>
<sequence length="119" mass="13483">MAVHIGLPRRDPLRSDMTREALHTFLTEYFDLVLDPAERGSARSYFLGKVMWHPSATTRILQVQYGANHQVSHIKLCVSSDNNNSVFVPLPMNWSELGRAVADEILLYARQRPGYGIAE</sequence>
<dbReference type="GeneID" id="301097216"/>
<dbReference type="STRING" id="640511.BC1002_6111"/>
<evidence type="ECO:0000313" key="2">
    <source>
        <dbReference type="Proteomes" id="UP000002190"/>
    </source>
</evidence>
<reference evidence="2" key="1">
    <citation type="submission" date="2010-04" db="EMBL/GenBank/DDBJ databases">
        <title>Complete sequence of chromosome 3 of Burkholderia sp. CCGE1002.</title>
        <authorList>
            <consortium name="US DOE Joint Genome Institute"/>
            <person name="Lucas S."/>
            <person name="Copeland A."/>
            <person name="Lapidus A."/>
            <person name="Cheng J.-F."/>
            <person name="Bruce D."/>
            <person name="Goodwin L."/>
            <person name="Pitluck S."/>
            <person name="Chertkov O."/>
            <person name="Detter J.C."/>
            <person name="Han C."/>
            <person name="Tapia R."/>
            <person name="Land M."/>
            <person name="Hauser L."/>
            <person name="Kyrpides N."/>
            <person name="Ovchinnikova G."/>
            <person name="Martinez-Romero E."/>
            <person name="Hernandez M.A.R."/>
            <person name="Tiedje J.M."/>
            <person name="Woyke T."/>
        </authorList>
    </citation>
    <scope>NUCLEOTIDE SEQUENCE [LARGE SCALE GENOMIC DNA]</scope>
    <source>
        <strain evidence="2">CCGE1002</strain>
    </source>
</reference>
<organism evidence="1 2">
    <name type="scientific">Paraburkholderia atlantica</name>
    <dbReference type="NCBI Taxonomy" id="2654982"/>
    <lineage>
        <taxon>Bacteria</taxon>
        <taxon>Pseudomonadati</taxon>
        <taxon>Pseudomonadota</taxon>
        <taxon>Betaproteobacteria</taxon>
        <taxon>Burkholderiales</taxon>
        <taxon>Burkholderiaceae</taxon>
        <taxon>Paraburkholderia</taxon>
    </lineage>
</organism>
<dbReference type="AlphaFoldDB" id="D5WL81"/>
<dbReference type="HOGENOM" id="CLU_166641_0_0_4"/>
<dbReference type="eggNOG" id="ENOG50349ZH">
    <property type="taxonomic scope" value="Bacteria"/>
</dbReference>